<comment type="caution">
    <text evidence="3">The sequence shown here is derived from an EMBL/GenBank/DDBJ whole genome shotgun (WGS) entry which is preliminary data.</text>
</comment>
<dbReference type="NCBIfam" id="NF010624">
    <property type="entry name" value="PRK14017.1"/>
    <property type="match status" value="1"/>
</dbReference>
<feature type="non-terminal residue" evidence="3">
    <location>
        <position position="1"/>
    </location>
</feature>
<dbReference type="InterPro" id="IPR013341">
    <property type="entry name" value="Mandelate_racemase_N_dom"/>
</dbReference>
<accession>X1GFH2</accession>
<sequence>KNMKITNLQVFHVKPRWSFLKISTDEGITGWGEPMVEGRARTVETAIAEQASFLIGKDPLRIEYLWQSMYRNTFYRGGIILTSAISGIEQALWDIKGKYYNMPIYEMLGGKYREKVRMYGHCWGATTEKIINRALERKKNGFTAFKVLLEPYTANRSVKTYIESQKYRFAEIRQAVGDEIDIAIDFHGRVNPDVAIQIIREIEQYYPLFVEEPCLPENTDELTRITHSVTVPIAAGERLVTRYGFRPLLEAGAVSVLQPDLCHAGGILEVKKIAAMAETYYCKVAPHN</sequence>
<evidence type="ECO:0000259" key="2">
    <source>
        <dbReference type="SMART" id="SM00922"/>
    </source>
</evidence>
<dbReference type="PROSITE" id="PS00909">
    <property type="entry name" value="MR_MLE_2"/>
    <property type="match status" value="1"/>
</dbReference>
<dbReference type="InterPro" id="IPR029065">
    <property type="entry name" value="Enolase_C-like"/>
</dbReference>
<dbReference type="AlphaFoldDB" id="X1GFH2"/>
<dbReference type="Pfam" id="PF02746">
    <property type="entry name" value="MR_MLE_N"/>
    <property type="match status" value="1"/>
</dbReference>
<dbReference type="Gene3D" id="3.20.20.120">
    <property type="entry name" value="Enolase-like C-terminal domain"/>
    <property type="match status" value="1"/>
</dbReference>
<proteinExistence type="predicted"/>
<dbReference type="PANTHER" id="PTHR48080">
    <property type="entry name" value="D-GALACTONATE DEHYDRATASE-RELATED"/>
    <property type="match status" value="1"/>
</dbReference>
<dbReference type="SMART" id="SM00922">
    <property type="entry name" value="MR_MLE"/>
    <property type="match status" value="1"/>
</dbReference>
<gene>
    <name evidence="3" type="ORF">S03H2_32536</name>
</gene>
<reference evidence="3" key="1">
    <citation type="journal article" date="2014" name="Front. Microbiol.">
        <title>High frequency of phylogenetically diverse reductive dehalogenase-homologous genes in deep subseafloor sedimentary metagenomes.</title>
        <authorList>
            <person name="Kawai M."/>
            <person name="Futagami T."/>
            <person name="Toyoda A."/>
            <person name="Takaki Y."/>
            <person name="Nishi S."/>
            <person name="Hori S."/>
            <person name="Arai W."/>
            <person name="Tsubouchi T."/>
            <person name="Morono Y."/>
            <person name="Uchiyama I."/>
            <person name="Ito T."/>
            <person name="Fujiyama A."/>
            <person name="Inagaki F."/>
            <person name="Takami H."/>
        </authorList>
    </citation>
    <scope>NUCLEOTIDE SEQUENCE</scope>
    <source>
        <strain evidence="3">Expedition CK06-06</strain>
    </source>
</reference>
<name>X1GFH2_9ZZZZ</name>
<dbReference type="InterPro" id="IPR034593">
    <property type="entry name" value="DgoD-like"/>
</dbReference>
<dbReference type="InterPro" id="IPR036849">
    <property type="entry name" value="Enolase-like_C_sf"/>
</dbReference>
<dbReference type="GO" id="GO:0016829">
    <property type="term" value="F:lyase activity"/>
    <property type="evidence" value="ECO:0007669"/>
    <property type="project" value="UniProtKB-KW"/>
</dbReference>
<dbReference type="GO" id="GO:0009063">
    <property type="term" value="P:amino acid catabolic process"/>
    <property type="evidence" value="ECO:0007669"/>
    <property type="project" value="InterPro"/>
</dbReference>
<feature type="domain" description="Mandelate racemase/muconate lactonizing enzyme C-terminal" evidence="2">
    <location>
        <begin position="127"/>
        <end position="232"/>
    </location>
</feature>
<dbReference type="PANTHER" id="PTHR48080:SF2">
    <property type="entry name" value="D-GALACTONATE DEHYDRATASE"/>
    <property type="match status" value="1"/>
</dbReference>
<dbReference type="Pfam" id="PF13378">
    <property type="entry name" value="MR_MLE_C"/>
    <property type="match status" value="1"/>
</dbReference>
<dbReference type="SUPFAM" id="SSF54826">
    <property type="entry name" value="Enolase N-terminal domain-like"/>
    <property type="match status" value="1"/>
</dbReference>
<dbReference type="InterPro" id="IPR013342">
    <property type="entry name" value="Mandelate_racemase_C"/>
</dbReference>
<dbReference type="SFLD" id="SFLDS00001">
    <property type="entry name" value="Enolase"/>
    <property type="match status" value="1"/>
</dbReference>
<dbReference type="EMBL" id="BARU01019769">
    <property type="protein sequence ID" value="GAH56651.1"/>
    <property type="molecule type" value="Genomic_DNA"/>
</dbReference>
<dbReference type="Gene3D" id="3.30.390.10">
    <property type="entry name" value="Enolase-like, N-terminal domain"/>
    <property type="match status" value="1"/>
</dbReference>
<dbReference type="SUPFAM" id="SSF51604">
    <property type="entry name" value="Enolase C-terminal domain-like"/>
    <property type="match status" value="1"/>
</dbReference>
<feature type="non-terminal residue" evidence="3">
    <location>
        <position position="288"/>
    </location>
</feature>
<evidence type="ECO:0000256" key="1">
    <source>
        <dbReference type="ARBA" id="ARBA00023239"/>
    </source>
</evidence>
<organism evidence="3">
    <name type="scientific">marine sediment metagenome</name>
    <dbReference type="NCBI Taxonomy" id="412755"/>
    <lineage>
        <taxon>unclassified sequences</taxon>
        <taxon>metagenomes</taxon>
        <taxon>ecological metagenomes</taxon>
    </lineage>
</organism>
<dbReference type="SFLD" id="SFLDG00179">
    <property type="entry name" value="mandelate_racemase"/>
    <property type="match status" value="1"/>
</dbReference>
<evidence type="ECO:0000313" key="3">
    <source>
        <dbReference type="EMBL" id="GAH56651.1"/>
    </source>
</evidence>
<protein>
    <recommendedName>
        <fullName evidence="2">Mandelate racemase/muconate lactonizing enzyme C-terminal domain-containing protein</fullName>
    </recommendedName>
</protein>
<keyword evidence="1" id="KW-0456">Lyase</keyword>
<dbReference type="InterPro" id="IPR018110">
    <property type="entry name" value="Mandel_Rmase/mucon_lact_enz_CS"/>
</dbReference>
<dbReference type="InterPro" id="IPR029017">
    <property type="entry name" value="Enolase-like_N"/>
</dbReference>